<organism evidence="4 5">
    <name type="scientific">Symbiodinium microadriaticum</name>
    <name type="common">Dinoflagellate</name>
    <name type="synonym">Zooxanthella microadriatica</name>
    <dbReference type="NCBI Taxonomy" id="2951"/>
    <lineage>
        <taxon>Eukaryota</taxon>
        <taxon>Sar</taxon>
        <taxon>Alveolata</taxon>
        <taxon>Dinophyceae</taxon>
        <taxon>Suessiales</taxon>
        <taxon>Symbiodiniaceae</taxon>
        <taxon>Symbiodinium</taxon>
    </lineage>
</organism>
<dbReference type="AlphaFoldDB" id="A0A1Q9EUU4"/>
<protein>
    <submittedName>
        <fullName evidence="4">Acyl-protein thioesterase 1</fullName>
    </submittedName>
</protein>
<dbReference type="Gene3D" id="3.40.50.1820">
    <property type="entry name" value="alpha/beta hydrolase"/>
    <property type="match status" value="1"/>
</dbReference>
<keyword evidence="5" id="KW-1185">Reference proteome</keyword>
<dbReference type="SUPFAM" id="SSF53474">
    <property type="entry name" value="alpha/beta-Hydrolases"/>
    <property type="match status" value="1"/>
</dbReference>
<gene>
    <name evidence="4" type="ORF">AK812_SmicGene5046</name>
</gene>
<dbReference type="InterPro" id="IPR029058">
    <property type="entry name" value="AB_hydrolase_fold"/>
</dbReference>
<evidence type="ECO:0000313" key="5">
    <source>
        <dbReference type="Proteomes" id="UP000186817"/>
    </source>
</evidence>
<evidence type="ECO:0000259" key="3">
    <source>
        <dbReference type="Pfam" id="PF02230"/>
    </source>
</evidence>
<dbReference type="GO" id="GO:0052689">
    <property type="term" value="F:carboxylic ester hydrolase activity"/>
    <property type="evidence" value="ECO:0007669"/>
    <property type="project" value="TreeGrafter"/>
</dbReference>
<dbReference type="PANTHER" id="PTHR10655:SF17">
    <property type="entry name" value="LYSOPHOSPHOLIPASE-LIKE PROTEIN 1"/>
    <property type="match status" value="1"/>
</dbReference>
<comment type="caution">
    <text evidence="4">The sequence shown here is derived from an EMBL/GenBank/DDBJ whole genome shotgun (WGS) entry which is preliminary data.</text>
</comment>
<keyword evidence="2" id="KW-0378">Hydrolase</keyword>
<dbReference type="InterPro" id="IPR003140">
    <property type="entry name" value="PLipase/COase/thioEstase"/>
</dbReference>
<feature type="domain" description="Phospholipase/carboxylesterase/thioesterase" evidence="3">
    <location>
        <begin position="7"/>
        <end position="88"/>
    </location>
</feature>
<dbReference type="InterPro" id="IPR050565">
    <property type="entry name" value="LYPA1-2/EST-like"/>
</dbReference>
<dbReference type="Pfam" id="PF02230">
    <property type="entry name" value="Abhydrolase_2"/>
    <property type="match status" value="1"/>
</dbReference>
<reference evidence="4 5" key="1">
    <citation type="submission" date="2016-02" db="EMBL/GenBank/DDBJ databases">
        <title>Genome analysis of coral dinoflagellate symbionts highlights evolutionary adaptations to a symbiotic lifestyle.</title>
        <authorList>
            <person name="Aranda M."/>
            <person name="Li Y."/>
            <person name="Liew Y.J."/>
            <person name="Baumgarten S."/>
            <person name="Simakov O."/>
            <person name="Wilson M."/>
            <person name="Piel J."/>
            <person name="Ashoor H."/>
            <person name="Bougouffa S."/>
            <person name="Bajic V.B."/>
            <person name="Ryu T."/>
            <person name="Ravasi T."/>
            <person name="Bayer T."/>
            <person name="Micklem G."/>
            <person name="Kim H."/>
            <person name="Bhak J."/>
            <person name="Lajeunesse T.C."/>
            <person name="Voolstra C.R."/>
        </authorList>
    </citation>
    <scope>NUCLEOTIDE SEQUENCE [LARGE SCALE GENOMIC DNA]</scope>
    <source>
        <strain evidence="4 5">CCMP2467</strain>
    </source>
</reference>
<name>A0A1Q9EUU4_SYMMI</name>
<evidence type="ECO:0000256" key="2">
    <source>
        <dbReference type="ARBA" id="ARBA00022801"/>
    </source>
</evidence>
<dbReference type="PANTHER" id="PTHR10655">
    <property type="entry name" value="LYSOPHOSPHOLIPASE-RELATED"/>
    <property type="match status" value="1"/>
</dbReference>
<accession>A0A1Q9EUU4</accession>
<evidence type="ECO:0000256" key="1">
    <source>
        <dbReference type="ARBA" id="ARBA00006499"/>
    </source>
</evidence>
<dbReference type="OrthoDB" id="2418081at2759"/>
<dbReference type="GO" id="GO:0005737">
    <property type="term" value="C:cytoplasm"/>
    <property type="evidence" value="ECO:0007669"/>
    <property type="project" value="TreeGrafter"/>
</dbReference>
<sequence length="256" mass="28797">MIPTSLVVLPTAPRRPITCYKGEMQHAWHDYITDHEGEREDELSAEDLQQTTERVHKMLDAEAALVGARNVYLGGASQGCGTALFNGLDDELMRWDVWVKATYERLAAAGAEVKMVVDEGVDHGEEEDKWIRGQEAKEEGEVRGDMRMKMKMKLYLLQTLLDQERVRLNIGRFELIKNVKGYSAELEVPAQMLAPHAGQRYGSLVFESQAARKPLPGDVASLLRINRHEARVLSSKARAPYMVMMEATGKCAQVLR</sequence>
<dbReference type="Proteomes" id="UP000186817">
    <property type="component" value="Unassembled WGS sequence"/>
</dbReference>
<dbReference type="GO" id="GO:0008474">
    <property type="term" value="F:palmitoyl-(protein) hydrolase activity"/>
    <property type="evidence" value="ECO:0007669"/>
    <property type="project" value="TreeGrafter"/>
</dbReference>
<comment type="similarity">
    <text evidence="1">Belongs to the AB hydrolase superfamily. AB hydrolase 2 family.</text>
</comment>
<proteinExistence type="inferred from homology"/>
<dbReference type="EMBL" id="LSRX01000064">
    <property type="protein sequence ID" value="OLQ11177.1"/>
    <property type="molecule type" value="Genomic_DNA"/>
</dbReference>
<evidence type="ECO:0000313" key="4">
    <source>
        <dbReference type="EMBL" id="OLQ11177.1"/>
    </source>
</evidence>